<name>A0AAJ0ADW6_9PEZI</name>
<organism evidence="1 2">
    <name type="scientific">Colletotrichum godetiae</name>
    <dbReference type="NCBI Taxonomy" id="1209918"/>
    <lineage>
        <taxon>Eukaryota</taxon>
        <taxon>Fungi</taxon>
        <taxon>Dikarya</taxon>
        <taxon>Ascomycota</taxon>
        <taxon>Pezizomycotina</taxon>
        <taxon>Sordariomycetes</taxon>
        <taxon>Hypocreomycetidae</taxon>
        <taxon>Glomerellales</taxon>
        <taxon>Glomerellaceae</taxon>
        <taxon>Colletotrichum</taxon>
        <taxon>Colletotrichum acutatum species complex</taxon>
    </lineage>
</organism>
<dbReference type="GeneID" id="85460182"/>
<proteinExistence type="predicted"/>
<dbReference type="AlphaFoldDB" id="A0AAJ0ADW6"/>
<protein>
    <submittedName>
        <fullName evidence="1">Uncharacterized protein</fullName>
    </submittedName>
</protein>
<gene>
    <name evidence="1" type="ORF">BDP55DRAFT_674353</name>
</gene>
<evidence type="ECO:0000313" key="2">
    <source>
        <dbReference type="Proteomes" id="UP001224890"/>
    </source>
</evidence>
<dbReference type="RefSeq" id="XP_060426089.1">
    <property type="nucleotide sequence ID" value="XM_060575656.1"/>
</dbReference>
<dbReference type="Proteomes" id="UP001224890">
    <property type="component" value="Unassembled WGS sequence"/>
</dbReference>
<keyword evidence="2" id="KW-1185">Reference proteome</keyword>
<reference evidence="1" key="1">
    <citation type="submission" date="2021-06" db="EMBL/GenBank/DDBJ databases">
        <title>Comparative genomics, transcriptomics and evolutionary studies reveal genomic signatures of adaptation to plant cell wall in hemibiotrophic fungi.</title>
        <authorList>
            <consortium name="DOE Joint Genome Institute"/>
            <person name="Baroncelli R."/>
            <person name="Diaz J.F."/>
            <person name="Benocci T."/>
            <person name="Peng M."/>
            <person name="Battaglia E."/>
            <person name="Haridas S."/>
            <person name="Andreopoulos W."/>
            <person name="Labutti K."/>
            <person name="Pangilinan J."/>
            <person name="Floch G.L."/>
            <person name="Makela M.R."/>
            <person name="Henrissat B."/>
            <person name="Grigoriev I.V."/>
            <person name="Crouch J.A."/>
            <person name="De Vries R.P."/>
            <person name="Sukno S.A."/>
            <person name="Thon M.R."/>
        </authorList>
    </citation>
    <scope>NUCLEOTIDE SEQUENCE</scope>
    <source>
        <strain evidence="1">CBS 193.32</strain>
    </source>
</reference>
<feature type="non-terminal residue" evidence="1">
    <location>
        <position position="96"/>
    </location>
</feature>
<accession>A0AAJ0ADW6</accession>
<dbReference type="EMBL" id="JAHMHR010000041">
    <property type="protein sequence ID" value="KAK1672086.1"/>
    <property type="molecule type" value="Genomic_DNA"/>
</dbReference>
<comment type="caution">
    <text evidence="1">The sequence shown here is derived from an EMBL/GenBank/DDBJ whole genome shotgun (WGS) entry which is preliminary data.</text>
</comment>
<evidence type="ECO:0000313" key="1">
    <source>
        <dbReference type="EMBL" id="KAK1672086.1"/>
    </source>
</evidence>
<sequence length="96" mass="10127">MRSLCAAGVLVFGKSLLQLHEECQTTRDSFIPYFVIVGTDRRGDKGGGRVAVDDGASKTGVGSRVVEGRRRAVSDAADAGGLVELKEMEEARGDDG</sequence>